<name>R2P057_9ENTE</name>
<dbReference type="OrthoDB" id="2167788at2"/>
<evidence type="ECO:0008006" key="5">
    <source>
        <dbReference type="Google" id="ProtNLM"/>
    </source>
</evidence>
<dbReference type="Proteomes" id="UP000013783">
    <property type="component" value="Unassembled WGS sequence"/>
</dbReference>
<dbReference type="PANTHER" id="PTHR38448">
    <property type="entry name" value="REGULATORY PROTEIN YLBF-RELATED"/>
    <property type="match status" value="1"/>
</dbReference>
<protein>
    <recommendedName>
        <fullName evidence="5">Cell fate regulator YmcA, YheA/YmcA/DUF963 family (Controls sporulation, competence, biofilm development)</fullName>
    </recommendedName>
</protein>
<dbReference type="EMBL" id="ASWA01000005">
    <property type="protein sequence ID" value="EOT63651.1"/>
    <property type="molecule type" value="Genomic_DNA"/>
</dbReference>
<dbReference type="InterPro" id="IPR052767">
    <property type="entry name" value="Bact_com_dev_regulator"/>
</dbReference>
<reference evidence="2 4" key="2">
    <citation type="submission" date="2013-03" db="EMBL/GenBank/DDBJ databases">
        <title>The Genome Sequence of Enterococcus malodoratus ATCC_43197 (PacBio/Illumina hybrid assembly).</title>
        <authorList>
            <consortium name="The Broad Institute Genomics Platform"/>
            <consortium name="The Broad Institute Genome Sequencing Center for Infectious Disease"/>
            <person name="Earl A."/>
            <person name="Russ C."/>
            <person name="Gilmore M."/>
            <person name="Surin D."/>
            <person name="Walker B."/>
            <person name="Young S."/>
            <person name="Zeng Q."/>
            <person name="Gargeya S."/>
            <person name="Fitzgerald M."/>
            <person name="Haas B."/>
            <person name="Abouelleil A."/>
            <person name="Allen A.W."/>
            <person name="Alvarado L."/>
            <person name="Arachchi H.M."/>
            <person name="Berlin A.M."/>
            <person name="Chapman S.B."/>
            <person name="Gainer-Dewar J."/>
            <person name="Goldberg J."/>
            <person name="Griggs A."/>
            <person name="Gujja S."/>
            <person name="Hansen M."/>
            <person name="Howarth C."/>
            <person name="Imamovic A."/>
            <person name="Ireland A."/>
            <person name="Larimer J."/>
            <person name="McCowan C."/>
            <person name="Murphy C."/>
            <person name="Pearson M."/>
            <person name="Poon T.W."/>
            <person name="Priest M."/>
            <person name="Roberts A."/>
            <person name="Saif S."/>
            <person name="Shea T."/>
            <person name="Sisk P."/>
            <person name="Sykes S."/>
            <person name="Wortman J."/>
            <person name="Nusbaum C."/>
            <person name="Birren B."/>
        </authorList>
    </citation>
    <scope>NUCLEOTIDE SEQUENCE [LARGE SCALE GENOMIC DNA]</scope>
    <source>
        <strain evidence="2 4">ATCC 43197</strain>
    </source>
</reference>
<dbReference type="Gene3D" id="1.20.1500.10">
    <property type="entry name" value="YheA/YmcA-like"/>
    <property type="match status" value="1"/>
</dbReference>
<accession>R2P057</accession>
<dbReference type="EMBL" id="AJAK01000017">
    <property type="protein sequence ID" value="EOH76648.1"/>
    <property type="molecule type" value="Genomic_DNA"/>
</dbReference>
<dbReference type="STRING" id="71451.RV07_GL002025"/>
<sequence>MNLEKEAAVDAALSHLTALLGENEVITRYQKLQKRVAENDTLQQLEEGIKAAQKDAVQFAHYGKPEAERAALKEADRLTKEFNQHPLVIDYREQLYEANDLLQHLTAMIQKEVNTALEYDDLTKEEEPQ</sequence>
<evidence type="ECO:0000313" key="4">
    <source>
        <dbReference type="Proteomes" id="UP000014148"/>
    </source>
</evidence>
<dbReference type="InterPro" id="IPR023378">
    <property type="entry name" value="YheA/YmcA-like_dom_sf"/>
</dbReference>
<evidence type="ECO:0000313" key="3">
    <source>
        <dbReference type="Proteomes" id="UP000013783"/>
    </source>
</evidence>
<evidence type="ECO:0000313" key="1">
    <source>
        <dbReference type="EMBL" id="EOH76648.1"/>
    </source>
</evidence>
<dbReference type="PIRSF" id="PIRSF021287">
    <property type="entry name" value="Biofilm_formation_YmcA"/>
    <property type="match status" value="1"/>
</dbReference>
<keyword evidence="4" id="KW-1185">Reference proteome</keyword>
<dbReference type="AlphaFoldDB" id="R2P057"/>
<dbReference type="PANTHER" id="PTHR38448:SF1">
    <property type="entry name" value="YLBF FAMILY REGULATOR"/>
    <property type="match status" value="1"/>
</dbReference>
<comment type="caution">
    <text evidence="1">The sequence shown here is derived from an EMBL/GenBank/DDBJ whole genome shotgun (WGS) entry which is preliminary data.</text>
</comment>
<dbReference type="PATRIC" id="fig|1158601.3.peg.2283"/>
<reference evidence="1 3" key="1">
    <citation type="submission" date="2013-02" db="EMBL/GenBank/DDBJ databases">
        <title>The Genome Sequence of Enterococcus malodoratus ATCC_43197.</title>
        <authorList>
            <consortium name="The Broad Institute Genome Sequencing Platform"/>
            <consortium name="The Broad Institute Genome Sequencing Center for Infectious Disease"/>
            <person name="Earl A.M."/>
            <person name="Gilmore M.S."/>
            <person name="Lebreton F."/>
            <person name="Walker B."/>
            <person name="Young S.K."/>
            <person name="Zeng Q."/>
            <person name="Gargeya S."/>
            <person name="Fitzgerald M."/>
            <person name="Haas B."/>
            <person name="Abouelleil A."/>
            <person name="Alvarado L."/>
            <person name="Arachchi H.M."/>
            <person name="Berlin A.M."/>
            <person name="Chapman S.B."/>
            <person name="Dewar J."/>
            <person name="Goldberg J."/>
            <person name="Griggs A."/>
            <person name="Gujja S."/>
            <person name="Hansen M."/>
            <person name="Howarth C."/>
            <person name="Imamovic A."/>
            <person name="Larimer J."/>
            <person name="McCowan C."/>
            <person name="Murphy C."/>
            <person name="Neiman D."/>
            <person name="Pearson M."/>
            <person name="Priest M."/>
            <person name="Roberts A."/>
            <person name="Saif S."/>
            <person name="Shea T."/>
            <person name="Sisk P."/>
            <person name="Sykes S."/>
            <person name="Wortman J."/>
            <person name="Nusbaum C."/>
            <person name="Birren B."/>
        </authorList>
    </citation>
    <scope>NUCLEOTIDE SEQUENCE [LARGE SCALE GENOMIC DNA]</scope>
    <source>
        <strain evidence="1 3">ATCC 43197</strain>
    </source>
</reference>
<dbReference type="InterPro" id="IPR010368">
    <property type="entry name" value="Com_YlbF"/>
</dbReference>
<dbReference type="InterPro" id="IPR016783">
    <property type="entry name" value="Biofilm_formation_YmcA"/>
</dbReference>
<dbReference type="Proteomes" id="UP000014148">
    <property type="component" value="Unassembled WGS sequence"/>
</dbReference>
<organism evidence="1 3">
    <name type="scientific">Enterococcus malodoratus ATCC 43197</name>
    <dbReference type="NCBI Taxonomy" id="1158601"/>
    <lineage>
        <taxon>Bacteria</taxon>
        <taxon>Bacillati</taxon>
        <taxon>Bacillota</taxon>
        <taxon>Bacilli</taxon>
        <taxon>Lactobacillales</taxon>
        <taxon>Enterococcaceae</taxon>
        <taxon>Enterococcus</taxon>
    </lineage>
</organism>
<dbReference type="Pfam" id="PF06133">
    <property type="entry name" value="Com_YlbF"/>
    <property type="match status" value="1"/>
</dbReference>
<gene>
    <name evidence="2" type="ORF">I585_04481</name>
    <name evidence="1" type="ORF">UAI_02323</name>
</gene>
<dbReference type="eggNOG" id="COG4550">
    <property type="taxonomic scope" value="Bacteria"/>
</dbReference>
<dbReference type="RefSeq" id="WP_010741140.1">
    <property type="nucleotide sequence ID" value="NZ_KB946250.1"/>
</dbReference>
<dbReference type="SUPFAM" id="SSF158622">
    <property type="entry name" value="YheA/YmcA-like"/>
    <property type="match status" value="1"/>
</dbReference>
<proteinExistence type="predicted"/>
<evidence type="ECO:0000313" key="2">
    <source>
        <dbReference type="EMBL" id="EOT63651.1"/>
    </source>
</evidence>